<evidence type="ECO:0000313" key="3">
    <source>
        <dbReference type="Proteomes" id="UP000692954"/>
    </source>
</evidence>
<evidence type="ECO:0000256" key="1">
    <source>
        <dbReference type="SAM" id="Coils"/>
    </source>
</evidence>
<name>A0A8S1QZM6_9CILI</name>
<dbReference type="AlphaFoldDB" id="A0A8S1QZM6"/>
<evidence type="ECO:0000313" key="2">
    <source>
        <dbReference type="EMBL" id="CAD8120534.1"/>
    </source>
</evidence>
<protein>
    <submittedName>
        <fullName evidence="2">Uncharacterized protein</fullName>
    </submittedName>
</protein>
<comment type="caution">
    <text evidence="2">The sequence shown here is derived from an EMBL/GenBank/DDBJ whole genome shotgun (WGS) entry which is preliminary data.</text>
</comment>
<keyword evidence="3" id="KW-1185">Reference proteome</keyword>
<sequence>MNNSCDLELKSQILQLQNDKDRIKNQYQIEILEMNTKIQELETKLQIQKEEQMKLKQENLQLENHLSKIDSKIVETNPKEQCCCLHQKQQNNKKKIQYLIEKLNVKSTQNAKLHYELIKLQNNVELLETQTILQSNNNKQIIKQDKQSISDVYQYLDREVQAPIQIQNKIENIKTSMVMQQKQSLSNQSINHSQSDQNKNMNFSTLITPQAKKNNVSNSIHKNLTLHQAKTVNFKEDIIQQTRKIHTKNSISIGELNIFKQDQRNYQNILQKMMKKESLYSPGKQIHATQKFKEVLDSKLNNISDKQKSYCSLLFSGRDFYITRNGNAYPRQNSLHINEDRQYKSKLFSQKLHLNSRKQSETIKSEESQKLCTDQNKYQNLFECINYKKKGKIKFNLDIFQMMKDIHNQNIRSSYADNNYQFQEKQIIKKNSMQNMNSNIIFISRSTKCFDEETKKNIKYIFVLNNVQLLLSLNFSYKSYQFKDNVFNLQIYKENVIIYQKNLIIFAKYCILMK</sequence>
<dbReference type="EMBL" id="CAJJDN010000126">
    <property type="protein sequence ID" value="CAD8120534.1"/>
    <property type="molecule type" value="Genomic_DNA"/>
</dbReference>
<organism evidence="2 3">
    <name type="scientific">Paramecium sonneborni</name>
    <dbReference type="NCBI Taxonomy" id="65129"/>
    <lineage>
        <taxon>Eukaryota</taxon>
        <taxon>Sar</taxon>
        <taxon>Alveolata</taxon>
        <taxon>Ciliophora</taxon>
        <taxon>Intramacronucleata</taxon>
        <taxon>Oligohymenophorea</taxon>
        <taxon>Peniculida</taxon>
        <taxon>Parameciidae</taxon>
        <taxon>Paramecium</taxon>
    </lineage>
</organism>
<gene>
    <name evidence="2" type="ORF">PSON_ATCC_30995.1.T1260173</name>
</gene>
<keyword evidence="1" id="KW-0175">Coiled coil</keyword>
<dbReference type="Proteomes" id="UP000692954">
    <property type="component" value="Unassembled WGS sequence"/>
</dbReference>
<reference evidence="2" key="1">
    <citation type="submission" date="2021-01" db="EMBL/GenBank/DDBJ databases">
        <authorList>
            <consortium name="Genoscope - CEA"/>
            <person name="William W."/>
        </authorList>
    </citation>
    <scope>NUCLEOTIDE SEQUENCE</scope>
</reference>
<proteinExistence type="predicted"/>
<accession>A0A8S1QZM6</accession>
<feature type="coiled-coil region" evidence="1">
    <location>
        <begin position="24"/>
        <end position="65"/>
    </location>
</feature>